<dbReference type="PRINTS" id="PR00463">
    <property type="entry name" value="EP450I"/>
</dbReference>
<comment type="similarity">
    <text evidence="3 10">Belongs to the cytochrome P450 family.</text>
</comment>
<comment type="caution">
    <text evidence="12">The sequence shown here is derived from an EMBL/GenBank/DDBJ whole genome shotgun (WGS) entry which is preliminary data.</text>
</comment>
<organism evidence="12 13">
    <name type="scientific">Coprinellus micaceus</name>
    <name type="common">Glistening ink-cap mushroom</name>
    <name type="synonym">Coprinus micaceus</name>
    <dbReference type="NCBI Taxonomy" id="71717"/>
    <lineage>
        <taxon>Eukaryota</taxon>
        <taxon>Fungi</taxon>
        <taxon>Dikarya</taxon>
        <taxon>Basidiomycota</taxon>
        <taxon>Agaricomycotina</taxon>
        <taxon>Agaricomycetes</taxon>
        <taxon>Agaricomycetidae</taxon>
        <taxon>Agaricales</taxon>
        <taxon>Agaricineae</taxon>
        <taxon>Psathyrellaceae</taxon>
        <taxon>Coprinellus</taxon>
    </lineage>
</organism>
<dbReference type="GO" id="GO:0016705">
    <property type="term" value="F:oxidoreductase activity, acting on paired donors, with incorporation or reduction of molecular oxygen"/>
    <property type="evidence" value="ECO:0007669"/>
    <property type="project" value="InterPro"/>
</dbReference>
<dbReference type="GO" id="GO:0020037">
    <property type="term" value="F:heme binding"/>
    <property type="evidence" value="ECO:0007669"/>
    <property type="project" value="InterPro"/>
</dbReference>
<keyword evidence="4 9" id="KW-0349">Heme</keyword>
<protein>
    <submittedName>
        <fullName evidence="12">Cytochrome P450</fullName>
    </submittedName>
</protein>
<dbReference type="PANTHER" id="PTHR46300">
    <property type="entry name" value="P450, PUTATIVE (EUROFUNG)-RELATED-RELATED"/>
    <property type="match status" value="1"/>
</dbReference>
<dbReference type="OrthoDB" id="2789670at2759"/>
<name>A0A4Y7TBS4_COPMI</name>
<dbReference type="Proteomes" id="UP000298030">
    <property type="component" value="Unassembled WGS sequence"/>
</dbReference>
<evidence type="ECO:0000256" key="2">
    <source>
        <dbReference type="ARBA" id="ARBA00005179"/>
    </source>
</evidence>
<dbReference type="Gene3D" id="1.10.630.10">
    <property type="entry name" value="Cytochrome P450"/>
    <property type="match status" value="1"/>
</dbReference>
<keyword evidence="7 9" id="KW-0408">Iron</keyword>
<comment type="pathway">
    <text evidence="2">Secondary metabolite biosynthesis.</text>
</comment>
<evidence type="ECO:0000256" key="6">
    <source>
        <dbReference type="ARBA" id="ARBA00023002"/>
    </source>
</evidence>
<evidence type="ECO:0000256" key="5">
    <source>
        <dbReference type="ARBA" id="ARBA00022723"/>
    </source>
</evidence>
<evidence type="ECO:0000256" key="9">
    <source>
        <dbReference type="PIRSR" id="PIRSR602401-1"/>
    </source>
</evidence>
<keyword evidence="5 9" id="KW-0479">Metal-binding</keyword>
<dbReference type="InterPro" id="IPR017972">
    <property type="entry name" value="Cyt_P450_CS"/>
</dbReference>
<evidence type="ECO:0000256" key="8">
    <source>
        <dbReference type="ARBA" id="ARBA00023033"/>
    </source>
</evidence>
<dbReference type="GO" id="GO:0005506">
    <property type="term" value="F:iron ion binding"/>
    <property type="evidence" value="ECO:0007669"/>
    <property type="project" value="InterPro"/>
</dbReference>
<dbReference type="GO" id="GO:0004497">
    <property type="term" value="F:monooxygenase activity"/>
    <property type="evidence" value="ECO:0007669"/>
    <property type="project" value="UniProtKB-KW"/>
</dbReference>
<dbReference type="EMBL" id="QPFP01000018">
    <property type="protein sequence ID" value="TEB31626.1"/>
    <property type="molecule type" value="Genomic_DNA"/>
</dbReference>
<accession>A0A4Y7TBS4</accession>
<reference evidence="12 13" key="1">
    <citation type="journal article" date="2019" name="Nat. Ecol. Evol.">
        <title>Megaphylogeny resolves global patterns of mushroom evolution.</title>
        <authorList>
            <person name="Varga T."/>
            <person name="Krizsan K."/>
            <person name="Foldi C."/>
            <person name="Dima B."/>
            <person name="Sanchez-Garcia M."/>
            <person name="Sanchez-Ramirez S."/>
            <person name="Szollosi G.J."/>
            <person name="Szarkandi J.G."/>
            <person name="Papp V."/>
            <person name="Albert L."/>
            <person name="Andreopoulos W."/>
            <person name="Angelini C."/>
            <person name="Antonin V."/>
            <person name="Barry K.W."/>
            <person name="Bougher N.L."/>
            <person name="Buchanan P."/>
            <person name="Buyck B."/>
            <person name="Bense V."/>
            <person name="Catcheside P."/>
            <person name="Chovatia M."/>
            <person name="Cooper J."/>
            <person name="Damon W."/>
            <person name="Desjardin D."/>
            <person name="Finy P."/>
            <person name="Geml J."/>
            <person name="Haridas S."/>
            <person name="Hughes K."/>
            <person name="Justo A."/>
            <person name="Karasinski D."/>
            <person name="Kautmanova I."/>
            <person name="Kiss B."/>
            <person name="Kocsube S."/>
            <person name="Kotiranta H."/>
            <person name="LaButti K.M."/>
            <person name="Lechner B.E."/>
            <person name="Liimatainen K."/>
            <person name="Lipzen A."/>
            <person name="Lukacs Z."/>
            <person name="Mihaltcheva S."/>
            <person name="Morgado L.N."/>
            <person name="Niskanen T."/>
            <person name="Noordeloos M.E."/>
            <person name="Ohm R.A."/>
            <person name="Ortiz-Santana B."/>
            <person name="Ovrebo C."/>
            <person name="Racz N."/>
            <person name="Riley R."/>
            <person name="Savchenko A."/>
            <person name="Shiryaev A."/>
            <person name="Soop K."/>
            <person name="Spirin V."/>
            <person name="Szebenyi C."/>
            <person name="Tomsovsky M."/>
            <person name="Tulloss R.E."/>
            <person name="Uehling J."/>
            <person name="Grigoriev I.V."/>
            <person name="Vagvolgyi C."/>
            <person name="Papp T."/>
            <person name="Martin F.M."/>
            <person name="Miettinen O."/>
            <person name="Hibbett D.S."/>
            <person name="Nagy L.G."/>
        </authorList>
    </citation>
    <scope>NUCLEOTIDE SEQUENCE [LARGE SCALE GENOMIC DNA]</scope>
    <source>
        <strain evidence="12 13">FP101781</strain>
    </source>
</reference>
<dbReference type="AlphaFoldDB" id="A0A4Y7TBS4"/>
<feature type="region of interest" description="Disordered" evidence="11">
    <location>
        <begin position="1"/>
        <end position="21"/>
    </location>
</feature>
<keyword evidence="6 10" id="KW-0560">Oxidoreductase</keyword>
<dbReference type="SUPFAM" id="SSF48264">
    <property type="entry name" value="Cytochrome P450"/>
    <property type="match status" value="1"/>
</dbReference>
<dbReference type="STRING" id="71717.A0A4Y7TBS4"/>
<evidence type="ECO:0000256" key="10">
    <source>
        <dbReference type="RuleBase" id="RU000461"/>
    </source>
</evidence>
<dbReference type="InterPro" id="IPR050364">
    <property type="entry name" value="Cytochrome_P450_fung"/>
</dbReference>
<dbReference type="InterPro" id="IPR001128">
    <property type="entry name" value="Cyt_P450"/>
</dbReference>
<comment type="cofactor">
    <cofactor evidence="1 9">
        <name>heme</name>
        <dbReference type="ChEBI" id="CHEBI:30413"/>
    </cofactor>
</comment>
<feature type="binding site" description="axial binding residue" evidence="9">
    <location>
        <position position="403"/>
    </location>
    <ligand>
        <name>heme</name>
        <dbReference type="ChEBI" id="CHEBI:30413"/>
    </ligand>
    <ligandPart>
        <name>Fe</name>
        <dbReference type="ChEBI" id="CHEBI:18248"/>
    </ligandPart>
</feature>
<keyword evidence="13" id="KW-1185">Reference proteome</keyword>
<evidence type="ECO:0000256" key="3">
    <source>
        <dbReference type="ARBA" id="ARBA00010617"/>
    </source>
</evidence>
<evidence type="ECO:0000256" key="4">
    <source>
        <dbReference type="ARBA" id="ARBA00022617"/>
    </source>
</evidence>
<evidence type="ECO:0000256" key="11">
    <source>
        <dbReference type="SAM" id="MobiDB-lite"/>
    </source>
</evidence>
<evidence type="ECO:0000313" key="13">
    <source>
        <dbReference type="Proteomes" id="UP000298030"/>
    </source>
</evidence>
<dbReference type="PROSITE" id="PS00086">
    <property type="entry name" value="CYTOCHROME_P450"/>
    <property type="match status" value="1"/>
</dbReference>
<dbReference type="InterPro" id="IPR002401">
    <property type="entry name" value="Cyt_P450_E_grp-I"/>
</dbReference>
<gene>
    <name evidence="12" type="ORF">FA13DRAFT_1754733</name>
</gene>
<sequence>MLLSYSAASPSRTISGTGHQLPLPPSPKGWPIIGNALDMPLEKMAQGYAKWGRDLNSDIVSASAMGKVVIVLNSIDKALDLLDKRSTKYSSRLGFDYFFVMLPYGDRWKERRRMFVQHFRPADTSIVYPQVREFVQRFLGAGYLPGKMEAFTISLAYGFSIKPRGDPHLEFAEATVKMLAEILTPGANFIDALPILKHLPAWLPGASSNRKAKELSYMSEKCRSAPFDEAVSKFFRRNNDEAAAYQKQVIKDTAAMFYMAGTDTIVGSILNWVWAMLKNPEVQARVHAELDEVLKGRMPDFEDQEKLPYLMASLMESTRWVGFTPSTLPGVPHMNTEDDVYDDYLIPKGSIVIANLWAMLRNEEDYANGETYDPSRFLTPDGKIDPGVRDPFTVAFGFGRRACPGAHIGRSMFCLVAASLATLFKWTEPLGEDGKPIDQPMDYETGMVYQPKPFRCGFKVRSPEAQALFANMEG</sequence>
<evidence type="ECO:0000256" key="1">
    <source>
        <dbReference type="ARBA" id="ARBA00001971"/>
    </source>
</evidence>
<feature type="compositionally biased region" description="Polar residues" evidence="11">
    <location>
        <begin position="1"/>
        <end position="18"/>
    </location>
</feature>
<evidence type="ECO:0000313" key="12">
    <source>
        <dbReference type="EMBL" id="TEB31626.1"/>
    </source>
</evidence>
<evidence type="ECO:0000256" key="7">
    <source>
        <dbReference type="ARBA" id="ARBA00023004"/>
    </source>
</evidence>
<dbReference type="PANTHER" id="PTHR46300:SF7">
    <property type="entry name" value="P450, PUTATIVE (EUROFUNG)-RELATED"/>
    <property type="match status" value="1"/>
</dbReference>
<dbReference type="InterPro" id="IPR036396">
    <property type="entry name" value="Cyt_P450_sf"/>
</dbReference>
<keyword evidence="8 10" id="KW-0503">Monooxygenase</keyword>
<proteinExistence type="inferred from homology"/>
<dbReference type="Pfam" id="PF00067">
    <property type="entry name" value="p450"/>
    <property type="match status" value="1"/>
</dbReference>